<protein>
    <submittedName>
        <fullName evidence="2">Uncharacterized protein</fullName>
    </submittedName>
</protein>
<organism evidence="2 3">
    <name type="scientific">Stephania cephalantha</name>
    <dbReference type="NCBI Taxonomy" id="152367"/>
    <lineage>
        <taxon>Eukaryota</taxon>
        <taxon>Viridiplantae</taxon>
        <taxon>Streptophyta</taxon>
        <taxon>Embryophyta</taxon>
        <taxon>Tracheophyta</taxon>
        <taxon>Spermatophyta</taxon>
        <taxon>Magnoliopsida</taxon>
        <taxon>Ranunculales</taxon>
        <taxon>Menispermaceae</taxon>
        <taxon>Menispermoideae</taxon>
        <taxon>Cissampelideae</taxon>
        <taxon>Stephania</taxon>
    </lineage>
</organism>
<gene>
    <name evidence="2" type="ORF">Scep_012799</name>
</gene>
<accession>A0AAP0PA69</accession>
<reference evidence="2 3" key="1">
    <citation type="submission" date="2024-01" db="EMBL/GenBank/DDBJ databases">
        <title>Genome assemblies of Stephania.</title>
        <authorList>
            <person name="Yang L."/>
        </authorList>
    </citation>
    <scope>NUCLEOTIDE SEQUENCE [LARGE SCALE GENOMIC DNA]</scope>
    <source>
        <strain evidence="2">JXDWG</strain>
        <tissue evidence="2">Leaf</tissue>
    </source>
</reference>
<comment type="caution">
    <text evidence="2">The sequence shown here is derived from an EMBL/GenBank/DDBJ whole genome shotgun (WGS) entry which is preliminary data.</text>
</comment>
<evidence type="ECO:0000313" key="2">
    <source>
        <dbReference type="EMBL" id="KAK9133271.1"/>
    </source>
</evidence>
<dbReference type="EMBL" id="JBBNAG010000005">
    <property type="protein sequence ID" value="KAK9133271.1"/>
    <property type="molecule type" value="Genomic_DNA"/>
</dbReference>
<name>A0AAP0PA69_9MAGN</name>
<dbReference type="AlphaFoldDB" id="A0AAP0PA69"/>
<feature type="region of interest" description="Disordered" evidence="1">
    <location>
        <begin position="88"/>
        <end position="129"/>
    </location>
</feature>
<proteinExistence type="predicted"/>
<keyword evidence="3" id="KW-1185">Reference proteome</keyword>
<sequence>MIFSPPTTRTRAPGTQYSGLIELCTTAPSWLDGTQLDEPEYFVSLGLLVRAGRGNIQEVLWALRIVLTVHMRPSGASGRYKKEHLLLGHTTRPSTRRTPGNHDLAAIRRNRRVPPAPPRFEPTPRGIKA</sequence>
<evidence type="ECO:0000313" key="3">
    <source>
        <dbReference type="Proteomes" id="UP001419268"/>
    </source>
</evidence>
<evidence type="ECO:0000256" key="1">
    <source>
        <dbReference type="SAM" id="MobiDB-lite"/>
    </source>
</evidence>
<dbReference type="Proteomes" id="UP001419268">
    <property type="component" value="Unassembled WGS sequence"/>
</dbReference>